<feature type="signal peptide" evidence="1">
    <location>
        <begin position="1"/>
        <end position="20"/>
    </location>
</feature>
<name>A0A2M4C878_9DIPT</name>
<accession>A0A2M4C878</accession>
<organism evidence="2">
    <name type="scientific">Anopheles marajoara</name>
    <dbReference type="NCBI Taxonomy" id="58244"/>
    <lineage>
        <taxon>Eukaryota</taxon>
        <taxon>Metazoa</taxon>
        <taxon>Ecdysozoa</taxon>
        <taxon>Arthropoda</taxon>
        <taxon>Hexapoda</taxon>
        <taxon>Insecta</taxon>
        <taxon>Pterygota</taxon>
        <taxon>Neoptera</taxon>
        <taxon>Endopterygota</taxon>
        <taxon>Diptera</taxon>
        <taxon>Nematocera</taxon>
        <taxon>Culicoidea</taxon>
        <taxon>Culicidae</taxon>
        <taxon>Anophelinae</taxon>
        <taxon>Anopheles</taxon>
    </lineage>
</organism>
<sequence length="105" mass="11618">MNKSMFFFRLTFLWLCFVACKPHRPPNDSNLIAVDLPNSQRREGFRTDPWARDRFRSDLLAAAGNLLPPIARRQSLYVALFSPPTMIVVAAQAAQVAAAAATAGL</sequence>
<keyword evidence="1" id="KW-0732">Signal</keyword>
<reference evidence="2" key="1">
    <citation type="submission" date="2018-01" db="EMBL/GenBank/DDBJ databases">
        <title>An insight into the sialome of Amazonian anophelines.</title>
        <authorList>
            <person name="Ribeiro J.M."/>
            <person name="Scarpassa V."/>
            <person name="Calvo E."/>
        </authorList>
    </citation>
    <scope>NUCLEOTIDE SEQUENCE</scope>
    <source>
        <tissue evidence="2">Salivary glands</tissue>
    </source>
</reference>
<dbReference type="EMBL" id="GGFJ01012401">
    <property type="protein sequence ID" value="MBW61542.1"/>
    <property type="molecule type" value="Transcribed_RNA"/>
</dbReference>
<proteinExistence type="predicted"/>
<protein>
    <submittedName>
        <fullName evidence="2">Putative secreted protein</fullName>
    </submittedName>
</protein>
<evidence type="ECO:0000313" key="2">
    <source>
        <dbReference type="EMBL" id="MBW61542.1"/>
    </source>
</evidence>
<dbReference type="AlphaFoldDB" id="A0A2M4C878"/>
<evidence type="ECO:0000256" key="1">
    <source>
        <dbReference type="SAM" id="SignalP"/>
    </source>
</evidence>
<feature type="chain" id="PRO_5014895462" evidence="1">
    <location>
        <begin position="21"/>
        <end position="105"/>
    </location>
</feature>